<feature type="domain" description="HTH luxR-type" evidence="3">
    <location>
        <begin position="860"/>
        <end position="925"/>
    </location>
</feature>
<dbReference type="CDD" id="cd06170">
    <property type="entry name" value="LuxR_C_like"/>
    <property type="match status" value="1"/>
</dbReference>
<dbReference type="PROSITE" id="PS50043">
    <property type="entry name" value="HTH_LUXR_2"/>
    <property type="match status" value="1"/>
</dbReference>
<organism evidence="4 5">
    <name type="scientific">Lipingzhangella halophila</name>
    <dbReference type="NCBI Taxonomy" id="1783352"/>
    <lineage>
        <taxon>Bacteria</taxon>
        <taxon>Bacillati</taxon>
        <taxon>Actinomycetota</taxon>
        <taxon>Actinomycetes</taxon>
        <taxon>Streptosporangiales</taxon>
        <taxon>Nocardiopsidaceae</taxon>
        <taxon>Lipingzhangella</taxon>
    </lineage>
</organism>
<dbReference type="Gene3D" id="1.10.10.10">
    <property type="entry name" value="Winged helix-like DNA-binding domain superfamily/Winged helix DNA-binding domain"/>
    <property type="match status" value="1"/>
</dbReference>
<proteinExistence type="predicted"/>
<dbReference type="InterPro" id="IPR000792">
    <property type="entry name" value="Tscrpt_reg_LuxR_C"/>
</dbReference>
<dbReference type="InterPro" id="IPR027417">
    <property type="entry name" value="P-loop_NTPase"/>
</dbReference>
<dbReference type="AlphaFoldDB" id="A0A7W7RK73"/>
<dbReference type="GO" id="GO:0005524">
    <property type="term" value="F:ATP binding"/>
    <property type="evidence" value="ECO:0007669"/>
    <property type="project" value="UniProtKB-KW"/>
</dbReference>
<protein>
    <submittedName>
        <fullName evidence="4">DNA-binding CsgD family transcriptional regulator</fullName>
    </submittedName>
</protein>
<accession>A0A7W7RK73</accession>
<dbReference type="GO" id="GO:0004016">
    <property type="term" value="F:adenylate cyclase activity"/>
    <property type="evidence" value="ECO:0007669"/>
    <property type="project" value="TreeGrafter"/>
</dbReference>
<dbReference type="GO" id="GO:0005737">
    <property type="term" value="C:cytoplasm"/>
    <property type="evidence" value="ECO:0007669"/>
    <property type="project" value="TreeGrafter"/>
</dbReference>
<dbReference type="PRINTS" id="PR00038">
    <property type="entry name" value="HTHLUXR"/>
</dbReference>
<gene>
    <name evidence="4" type="ORF">F4561_003846</name>
</gene>
<dbReference type="GO" id="GO:0006355">
    <property type="term" value="P:regulation of DNA-templated transcription"/>
    <property type="evidence" value="ECO:0007669"/>
    <property type="project" value="InterPro"/>
</dbReference>
<dbReference type="InterPro" id="IPR041664">
    <property type="entry name" value="AAA_16"/>
</dbReference>
<comment type="caution">
    <text evidence="4">The sequence shown here is derived from an EMBL/GenBank/DDBJ whole genome shotgun (WGS) entry which is preliminary data.</text>
</comment>
<name>A0A7W7RK73_9ACTN</name>
<dbReference type="SMART" id="SM00421">
    <property type="entry name" value="HTH_LUXR"/>
    <property type="match status" value="1"/>
</dbReference>
<dbReference type="Gene3D" id="1.25.40.10">
    <property type="entry name" value="Tetratricopeptide repeat domain"/>
    <property type="match status" value="1"/>
</dbReference>
<dbReference type="Proteomes" id="UP000523007">
    <property type="component" value="Unassembled WGS sequence"/>
</dbReference>
<evidence type="ECO:0000313" key="5">
    <source>
        <dbReference type="Proteomes" id="UP000523007"/>
    </source>
</evidence>
<evidence type="ECO:0000259" key="3">
    <source>
        <dbReference type="PROSITE" id="PS50043"/>
    </source>
</evidence>
<keyword evidence="4" id="KW-0238">DNA-binding</keyword>
<dbReference type="GO" id="GO:0003677">
    <property type="term" value="F:DNA binding"/>
    <property type="evidence" value="ECO:0007669"/>
    <property type="project" value="UniProtKB-KW"/>
</dbReference>
<dbReference type="RefSeq" id="WP_184580708.1">
    <property type="nucleotide sequence ID" value="NZ_JACHJT010000001.1"/>
</dbReference>
<evidence type="ECO:0000313" key="4">
    <source>
        <dbReference type="EMBL" id="MBB4933026.1"/>
    </source>
</evidence>
<dbReference type="EMBL" id="JACHJT010000001">
    <property type="protein sequence ID" value="MBB4933026.1"/>
    <property type="molecule type" value="Genomic_DNA"/>
</dbReference>
<sequence>MKHGVHRILTPVVLRGRSQEQSRIARALSSTESGQATALLLLGTPGIGKTALLADTRDSTTGYTRLTACGVSSESELAYSGLQQLLLPVMEHVKGLSGNHEALLRQMLGTGRIAETDRFALSMAVLELMTGLARTGPVLALVDDAHLLDSHSLEVLNFVARRLRDQPLVLLCAARDSQPKPVLPGIPTLQMSPLSDSAMGELIADAAPLTPSDTVRAELLRSARGNPHAALALLDGLTDEQLSGQEPLPHPLPLGKELRDAYLHRVRDLPDSTLHLLLLAAADPELSIDTLVLAHDHSSGSAAALEPAEERGLVRVHDGRIVFTDPLLRDALYEDMPLYRRRAAHALLAETLGTRSDPARQAWHRAAAAQGPDPQLAAELAVHAESVRESYGYEASSTTLERAADLTSLPRLKGCRLSTAAHHAWLAGQPHRAQNLLDRNRPYATRGRSRGVVDLIGGNIALRSGNALDAYNALREAAETLAHRDRPLALRALVRSAEAAALAGDIRRYGYSEQRARRLCADDDPPEMRLGLTYLMGAAAMFRGDYAAAVSPLRETVSLAARVSSPPELIWATIAALHLGDEPQAHTLATRAVELARDRGAVSIIPQAMEFLVYSEFWTGRYPSALGHSLSALRIARETGQPNVATHHTAALALLSAIQGDAHTCQLRARAVAEQSAENSLGLPATLSTWALAFLDLSTGDAAQAAYRLRALARSGPGKHHPPVRVLAIPHFVEATILDDQSERAQAPLADYERWANATGSPSSLALLARCRALLASGEEARENFDEALRLHRTGGHLGIEYARTELLYGTTLRRQRSPGPAREHLHCALDIFEHFDARLLAARVRAELRATGNSVRTEHPSRADQLTAQQYQIAQLVADGATNREVAAQLYVSPRTVEHHLRNVFRRLNVRSRVEMARMISQSADSP</sequence>
<dbReference type="InterPro" id="IPR016032">
    <property type="entry name" value="Sig_transdc_resp-reg_C-effctor"/>
</dbReference>
<keyword evidence="2" id="KW-0067">ATP-binding</keyword>
<dbReference type="Pfam" id="PF13191">
    <property type="entry name" value="AAA_16"/>
    <property type="match status" value="1"/>
</dbReference>
<dbReference type="SUPFAM" id="SSF48452">
    <property type="entry name" value="TPR-like"/>
    <property type="match status" value="1"/>
</dbReference>
<keyword evidence="1" id="KW-0547">Nucleotide-binding</keyword>
<dbReference type="SUPFAM" id="SSF46894">
    <property type="entry name" value="C-terminal effector domain of the bipartite response regulators"/>
    <property type="match status" value="1"/>
</dbReference>
<dbReference type="InterPro" id="IPR036388">
    <property type="entry name" value="WH-like_DNA-bd_sf"/>
</dbReference>
<keyword evidence="5" id="KW-1185">Reference proteome</keyword>
<dbReference type="PANTHER" id="PTHR16305:SF35">
    <property type="entry name" value="TRANSCRIPTIONAL ACTIVATOR DOMAIN"/>
    <property type="match status" value="1"/>
</dbReference>
<dbReference type="SUPFAM" id="SSF52540">
    <property type="entry name" value="P-loop containing nucleoside triphosphate hydrolases"/>
    <property type="match status" value="1"/>
</dbReference>
<dbReference type="PANTHER" id="PTHR16305">
    <property type="entry name" value="TESTICULAR SOLUBLE ADENYLYL CYCLASE"/>
    <property type="match status" value="1"/>
</dbReference>
<dbReference type="PROSITE" id="PS00622">
    <property type="entry name" value="HTH_LUXR_1"/>
    <property type="match status" value="1"/>
</dbReference>
<evidence type="ECO:0000256" key="1">
    <source>
        <dbReference type="ARBA" id="ARBA00022741"/>
    </source>
</evidence>
<evidence type="ECO:0000256" key="2">
    <source>
        <dbReference type="ARBA" id="ARBA00022840"/>
    </source>
</evidence>
<dbReference type="InterPro" id="IPR011990">
    <property type="entry name" value="TPR-like_helical_dom_sf"/>
</dbReference>
<dbReference type="Pfam" id="PF00196">
    <property type="entry name" value="GerE"/>
    <property type="match status" value="1"/>
</dbReference>
<reference evidence="4 5" key="1">
    <citation type="submission" date="2020-08" db="EMBL/GenBank/DDBJ databases">
        <title>Sequencing the genomes of 1000 actinobacteria strains.</title>
        <authorList>
            <person name="Klenk H.-P."/>
        </authorList>
    </citation>
    <scope>NUCLEOTIDE SEQUENCE [LARGE SCALE GENOMIC DNA]</scope>
    <source>
        <strain evidence="4 5">DSM 102030</strain>
    </source>
</reference>